<keyword evidence="1" id="KW-0812">Transmembrane</keyword>
<gene>
    <name evidence="2" type="ORF">GCM10009789_34250</name>
</gene>
<comment type="caution">
    <text evidence="2">The sequence shown here is derived from an EMBL/GenBank/DDBJ whole genome shotgun (WGS) entry which is preliminary data.</text>
</comment>
<proteinExistence type="predicted"/>
<evidence type="ECO:0000313" key="2">
    <source>
        <dbReference type="EMBL" id="GAA1577940.1"/>
    </source>
</evidence>
<keyword evidence="1" id="KW-0472">Membrane</keyword>
<dbReference type="InterPro" id="IPR025325">
    <property type="entry name" value="DUF4231"/>
</dbReference>
<keyword evidence="1" id="KW-1133">Transmembrane helix</keyword>
<dbReference type="Pfam" id="PF14015">
    <property type="entry name" value="DUF4231"/>
    <property type="match status" value="1"/>
</dbReference>
<dbReference type="NCBIfam" id="NF033634">
    <property type="entry name" value="SLATT_1"/>
    <property type="match status" value="1"/>
</dbReference>
<sequence length="143" mass="16018">MMNEAAEPNYALKLANDSYNWYREHAITCRRAYRLQETVILVIAAAIPASAALMNNDARVPAVLGALIVVLAGLRAIFHWQENYLRYSGAREAVEAQRRLYFTGAPPYADPATRDQELAEAVTQIEQEEMAGWIKVAAERPKP</sequence>
<evidence type="ECO:0008006" key="4">
    <source>
        <dbReference type="Google" id="ProtNLM"/>
    </source>
</evidence>
<feature type="transmembrane region" description="Helical" evidence="1">
    <location>
        <begin position="38"/>
        <end position="54"/>
    </location>
</feature>
<accession>A0ABP4PCB9</accession>
<name>A0ABP4PCB9_9ACTN</name>
<keyword evidence="3" id="KW-1185">Reference proteome</keyword>
<evidence type="ECO:0000256" key="1">
    <source>
        <dbReference type="SAM" id="Phobius"/>
    </source>
</evidence>
<evidence type="ECO:0000313" key="3">
    <source>
        <dbReference type="Proteomes" id="UP001500393"/>
    </source>
</evidence>
<protein>
    <recommendedName>
        <fullName evidence="4">DUF4231 domain-containing protein</fullName>
    </recommendedName>
</protein>
<organism evidence="2 3">
    <name type="scientific">Kribbella sancticallisti</name>
    <dbReference type="NCBI Taxonomy" id="460087"/>
    <lineage>
        <taxon>Bacteria</taxon>
        <taxon>Bacillati</taxon>
        <taxon>Actinomycetota</taxon>
        <taxon>Actinomycetes</taxon>
        <taxon>Propionibacteriales</taxon>
        <taxon>Kribbellaceae</taxon>
        <taxon>Kribbella</taxon>
    </lineage>
</organism>
<reference evidence="3" key="1">
    <citation type="journal article" date="2019" name="Int. J. Syst. Evol. Microbiol.">
        <title>The Global Catalogue of Microorganisms (GCM) 10K type strain sequencing project: providing services to taxonomists for standard genome sequencing and annotation.</title>
        <authorList>
            <consortium name="The Broad Institute Genomics Platform"/>
            <consortium name="The Broad Institute Genome Sequencing Center for Infectious Disease"/>
            <person name="Wu L."/>
            <person name="Ma J."/>
        </authorList>
    </citation>
    <scope>NUCLEOTIDE SEQUENCE [LARGE SCALE GENOMIC DNA]</scope>
    <source>
        <strain evidence="3">JCM 14969</strain>
    </source>
</reference>
<dbReference type="Proteomes" id="UP001500393">
    <property type="component" value="Unassembled WGS sequence"/>
</dbReference>
<feature type="transmembrane region" description="Helical" evidence="1">
    <location>
        <begin position="60"/>
        <end position="78"/>
    </location>
</feature>
<dbReference type="EMBL" id="BAAAOS010000020">
    <property type="protein sequence ID" value="GAA1577940.1"/>
    <property type="molecule type" value="Genomic_DNA"/>
</dbReference>